<protein>
    <submittedName>
        <fullName evidence="2">Uncharacterized protein</fullName>
    </submittedName>
</protein>
<dbReference type="AlphaFoldDB" id="A0A2I0U6V9"/>
<dbReference type="EMBL" id="KZ506086">
    <property type="protein sequence ID" value="PKU41703.1"/>
    <property type="molecule type" value="Genomic_DNA"/>
</dbReference>
<sequence length="134" mass="14908">MGAEKRGDSGANIHADGKQDTGKMRKSHYTEAHGGCKERTLYPSGAGVVGVPDQEEEVDEAFYIMLDTASQSKALVPMKDFNHPDTCWKGNTDRHTQSRRFLQSTDDNLELNLAGDIKGQQEGLLQVHQYQKED</sequence>
<feature type="region of interest" description="Disordered" evidence="1">
    <location>
        <begin position="1"/>
        <end position="36"/>
    </location>
</feature>
<reference evidence="3" key="1">
    <citation type="submission" date="2017-11" db="EMBL/GenBank/DDBJ databases">
        <authorList>
            <person name="Lima N.C."/>
            <person name="Parody-Merino A.M."/>
            <person name="Battley P.F."/>
            <person name="Fidler A.E."/>
            <person name="Prosdocimi F."/>
        </authorList>
    </citation>
    <scope>NUCLEOTIDE SEQUENCE [LARGE SCALE GENOMIC DNA]</scope>
</reference>
<evidence type="ECO:0000313" key="2">
    <source>
        <dbReference type="EMBL" id="PKU41703.1"/>
    </source>
</evidence>
<gene>
    <name evidence="2" type="ORF">llap_7995</name>
</gene>
<keyword evidence="3" id="KW-1185">Reference proteome</keyword>
<feature type="compositionally biased region" description="Basic and acidic residues" evidence="1">
    <location>
        <begin position="15"/>
        <end position="36"/>
    </location>
</feature>
<accession>A0A2I0U6V9</accession>
<proteinExistence type="predicted"/>
<organism evidence="2 3">
    <name type="scientific">Limosa lapponica baueri</name>
    <dbReference type="NCBI Taxonomy" id="1758121"/>
    <lineage>
        <taxon>Eukaryota</taxon>
        <taxon>Metazoa</taxon>
        <taxon>Chordata</taxon>
        <taxon>Craniata</taxon>
        <taxon>Vertebrata</taxon>
        <taxon>Euteleostomi</taxon>
        <taxon>Archelosauria</taxon>
        <taxon>Archosauria</taxon>
        <taxon>Dinosauria</taxon>
        <taxon>Saurischia</taxon>
        <taxon>Theropoda</taxon>
        <taxon>Coelurosauria</taxon>
        <taxon>Aves</taxon>
        <taxon>Neognathae</taxon>
        <taxon>Neoaves</taxon>
        <taxon>Charadriiformes</taxon>
        <taxon>Scolopacidae</taxon>
        <taxon>Limosa</taxon>
    </lineage>
</organism>
<reference evidence="3" key="2">
    <citation type="submission" date="2017-12" db="EMBL/GenBank/DDBJ databases">
        <title>Genome sequence of the Bar-tailed Godwit (Limosa lapponica baueri).</title>
        <authorList>
            <person name="Lima N.C.B."/>
            <person name="Parody-Merino A.M."/>
            <person name="Battley P.F."/>
            <person name="Fidler A.E."/>
            <person name="Prosdocimi F."/>
        </authorList>
    </citation>
    <scope>NUCLEOTIDE SEQUENCE [LARGE SCALE GENOMIC DNA]</scope>
</reference>
<name>A0A2I0U6V9_LIMLA</name>
<evidence type="ECO:0000256" key="1">
    <source>
        <dbReference type="SAM" id="MobiDB-lite"/>
    </source>
</evidence>
<dbReference type="Proteomes" id="UP000233556">
    <property type="component" value="Unassembled WGS sequence"/>
</dbReference>
<evidence type="ECO:0000313" key="3">
    <source>
        <dbReference type="Proteomes" id="UP000233556"/>
    </source>
</evidence>